<evidence type="ECO:0000313" key="3">
    <source>
        <dbReference type="EMBL" id="KAK5579315.1"/>
    </source>
</evidence>
<feature type="compositionally biased region" description="Acidic residues" evidence="2">
    <location>
        <begin position="629"/>
        <end position="644"/>
    </location>
</feature>
<organism evidence="3 4">
    <name type="scientific">Dictyostelium firmibasis</name>
    <dbReference type="NCBI Taxonomy" id="79012"/>
    <lineage>
        <taxon>Eukaryota</taxon>
        <taxon>Amoebozoa</taxon>
        <taxon>Evosea</taxon>
        <taxon>Eumycetozoa</taxon>
        <taxon>Dictyostelia</taxon>
        <taxon>Dictyosteliales</taxon>
        <taxon>Dictyosteliaceae</taxon>
        <taxon>Dictyostelium</taxon>
    </lineage>
</organism>
<gene>
    <name evidence="3" type="ORF">RB653_008996</name>
</gene>
<keyword evidence="4" id="KW-1185">Reference proteome</keyword>
<name>A0AAN7U5J3_9MYCE</name>
<comment type="caution">
    <text evidence="3">The sequence shown here is derived from an EMBL/GenBank/DDBJ whole genome shotgun (WGS) entry which is preliminary data.</text>
</comment>
<evidence type="ECO:0000313" key="4">
    <source>
        <dbReference type="Proteomes" id="UP001344447"/>
    </source>
</evidence>
<feature type="compositionally biased region" description="Acidic residues" evidence="2">
    <location>
        <begin position="651"/>
        <end position="681"/>
    </location>
</feature>
<dbReference type="GO" id="GO:0001181">
    <property type="term" value="F:RNA polymerase I general transcription initiation factor activity"/>
    <property type="evidence" value="ECO:0007669"/>
    <property type="project" value="InterPro"/>
</dbReference>
<protein>
    <recommendedName>
        <fullName evidence="5">RNA polymerase I-specific transcription initiation factor RRN3</fullName>
    </recommendedName>
</protein>
<dbReference type="Pfam" id="PF05327">
    <property type="entry name" value="RRN3"/>
    <property type="match status" value="2"/>
</dbReference>
<dbReference type="GO" id="GO:0001042">
    <property type="term" value="F:RNA polymerase I core binding"/>
    <property type="evidence" value="ECO:0007669"/>
    <property type="project" value="TreeGrafter"/>
</dbReference>
<dbReference type="PANTHER" id="PTHR12790">
    <property type="entry name" value="TRANSCRIPTION INITIATION FACTOR IA RRN3"/>
    <property type="match status" value="1"/>
</dbReference>
<sequence length="706" mass="80391">MPMEVHTQPTQTNTSTTINSLPSYEILWNKAISSSKPNLADLINFDWAQSEQTVNNFVDFLINLVTFKSTFAFECFSLLISAFEPYKIAIKNQSKVSYEKWELISMKVHFSFNKILSVIPLSSSILAKLIVNKFPHKSHPADVQHFYLKNALYVTRYCSSITQTIVSAAVSSMIQIDVSISLDEMPDDEDLQFDIEGNASTNTAEEQEGKINAQKLDILMNLMLDYFDVRFGLAKKDSGNIFYFDGCEQQDKSTQDDLFGNLVKVFDQTILPTYKSKYTQYLLFYICRIQHLQSHFPPLNTNQSLLQQFPSISANSHNGSSSSSNNSGGGPVMMSTSPVFLTPSFNKLAQQSSPNFRKSPNSYGNGFNSYSNTNNSGSPKKSFKNFLHIEPIQLTDPNHRVLYAESFIRYLFGKLCNETIHSMHRHACAAYIGGFISRASFLPPHIIKLVFKDLLGFAMAYVERVDVKSNPNVFPDPHNHSLFYSVCQSIYYIFCFRNSVILDFSDFKNDKKDEKQREFWQDLHAAFRKISMSRLNPFKVCLKSVVRQFCCVCLRVGIFTKCTGILKTNKNVLLSKSTITGSSAAPTVSNNQFDSFFPFDPYLLFHSSKFFANSYIHWKDIRKDGDEENLEDLSDQETDDEDDLLDKLSSESDDSEFSDFDGSDSDSDSDKDCDEESDSDVDQLATSLQNFTPELYDLHYHFKNRN</sequence>
<evidence type="ECO:0008006" key="5">
    <source>
        <dbReference type="Google" id="ProtNLM"/>
    </source>
</evidence>
<accession>A0AAN7U5J3</accession>
<comment type="similarity">
    <text evidence="1">Belongs to the RRN3 family.</text>
</comment>
<dbReference type="AlphaFoldDB" id="A0AAN7U5J3"/>
<dbReference type="GO" id="GO:0006361">
    <property type="term" value="P:transcription initiation at RNA polymerase I promoter"/>
    <property type="evidence" value="ECO:0007669"/>
    <property type="project" value="InterPro"/>
</dbReference>
<dbReference type="EMBL" id="JAVFKY010000003">
    <property type="protein sequence ID" value="KAK5579315.1"/>
    <property type="molecule type" value="Genomic_DNA"/>
</dbReference>
<reference evidence="3 4" key="1">
    <citation type="submission" date="2023-11" db="EMBL/GenBank/DDBJ databases">
        <title>Dfirmibasis_genome.</title>
        <authorList>
            <person name="Edelbroek B."/>
            <person name="Kjellin J."/>
            <person name="Jerlstrom-Hultqvist J."/>
            <person name="Soderbom F."/>
        </authorList>
    </citation>
    <scope>NUCLEOTIDE SEQUENCE [LARGE SCALE GENOMIC DNA]</scope>
    <source>
        <strain evidence="3 4">TNS-C-14</strain>
    </source>
</reference>
<dbReference type="Proteomes" id="UP001344447">
    <property type="component" value="Unassembled WGS sequence"/>
</dbReference>
<dbReference type="GO" id="GO:0005634">
    <property type="term" value="C:nucleus"/>
    <property type="evidence" value="ECO:0007669"/>
    <property type="project" value="TreeGrafter"/>
</dbReference>
<dbReference type="InterPro" id="IPR007991">
    <property type="entry name" value="RNA_pol_I_trans_ini_fac_RRN3"/>
</dbReference>
<evidence type="ECO:0000256" key="1">
    <source>
        <dbReference type="ARBA" id="ARBA00010098"/>
    </source>
</evidence>
<evidence type="ECO:0000256" key="2">
    <source>
        <dbReference type="SAM" id="MobiDB-lite"/>
    </source>
</evidence>
<dbReference type="PANTHER" id="PTHR12790:SF0">
    <property type="entry name" value="RNA POLYMERASE I-SPECIFIC TRANSCRIPTION INITIATION FACTOR RRN3-RELATED"/>
    <property type="match status" value="1"/>
</dbReference>
<feature type="region of interest" description="Disordered" evidence="2">
    <location>
        <begin position="629"/>
        <end position="681"/>
    </location>
</feature>
<proteinExistence type="inferred from homology"/>